<keyword evidence="18" id="KW-1185">Reference proteome</keyword>
<dbReference type="EMBL" id="JABMIG020000105">
    <property type="protein sequence ID" value="KAL3792103.1"/>
    <property type="molecule type" value="Genomic_DNA"/>
</dbReference>
<evidence type="ECO:0000256" key="5">
    <source>
        <dbReference type="ARBA" id="ARBA00022741"/>
    </source>
</evidence>
<dbReference type="Pfam" id="PF00689">
    <property type="entry name" value="Cation_ATPase_C"/>
    <property type="match status" value="1"/>
</dbReference>
<evidence type="ECO:0000256" key="9">
    <source>
        <dbReference type="ARBA" id="ARBA00022967"/>
    </source>
</evidence>
<keyword evidence="7" id="KW-0067">ATP-binding</keyword>
<comment type="subcellular location">
    <subcellularLocation>
        <location evidence="1">Endomembrane system</location>
        <topology evidence="1">Multi-pass membrane protein</topology>
    </subcellularLocation>
</comment>
<evidence type="ECO:0000256" key="3">
    <source>
        <dbReference type="ARBA" id="ARBA00022553"/>
    </source>
</evidence>
<dbReference type="FunFam" id="3.40.1110.10:FF:000003">
    <property type="entry name" value="Calcium-transporting ATPase"/>
    <property type="match status" value="1"/>
</dbReference>
<dbReference type="InterPro" id="IPR004014">
    <property type="entry name" value="ATPase_P-typ_cation-transptr_N"/>
</dbReference>
<evidence type="ECO:0000256" key="1">
    <source>
        <dbReference type="ARBA" id="ARBA00004127"/>
    </source>
</evidence>
<dbReference type="SUPFAM" id="SSF56784">
    <property type="entry name" value="HAD-like"/>
    <property type="match status" value="1"/>
</dbReference>
<dbReference type="SUPFAM" id="SSF81660">
    <property type="entry name" value="Metal cation-transporting ATPase, ATP-binding domain N"/>
    <property type="match status" value="1"/>
</dbReference>
<dbReference type="FunFam" id="1.20.1110.10:FF:000065">
    <property type="entry name" value="Sarcoplasmic/endoplasmic reticulum calcium ATPase 1"/>
    <property type="match status" value="2"/>
</dbReference>
<organism evidence="17 18">
    <name type="scientific">Cyclotella cryptica</name>
    <dbReference type="NCBI Taxonomy" id="29204"/>
    <lineage>
        <taxon>Eukaryota</taxon>
        <taxon>Sar</taxon>
        <taxon>Stramenopiles</taxon>
        <taxon>Ochrophyta</taxon>
        <taxon>Bacillariophyta</taxon>
        <taxon>Coscinodiscophyceae</taxon>
        <taxon>Thalassiosirophycidae</taxon>
        <taxon>Stephanodiscales</taxon>
        <taxon>Stephanodiscaceae</taxon>
        <taxon>Cyclotella</taxon>
    </lineage>
</organism>
<dbReference type="PANTHER" id="PTHR42861">
    <property type="entry name" value="CALCIUM-TRANSPORTING ATPASE"/>
    <property type="match status" value="1"/>
</dbReference>
<dbReference type="InterPro" id="IPR023299">
    <property type="entry name" value="ATPase_P-typ_cyto_dom_N"/>
</dbReference>
<comment type="similarity">
    <text evidence="13">Belongs to the cation transport ATPase (P-type) (TC 3.A.3) family.</text>
</comment>
<evidence type="ECO:0000256" key="6">
    <source>
        <dbReference type="ARBA" id="ARBA00022837"/>
    </source>
</evidence>
<dbReference type="Gene3D" id="1.20.1110.10">
    <property type="entry name" value="Calcium-transporting ATPase, transmembrane domain"/>
    <property type="match status" value="1"/>
</dbReference>
<feature type="transmembrane region" description="Helical" evidence="15">
    <location>
        <begin position="453"/>
        <end position="474"/>
    </location>
</feature>
<dbReference type="InterPro" id="IPR006068">
    <property type="entry name" value="ATPase_P-typ_cation-transptr_C"/>
</dbReference>
<keyword evidence="12 15" id="KW-0472">Membrane</keyword>
<keyword evidence="5" id="KW-0547">Nucleotide-binding</keyword>
<evidence type="ECO:0000256" key="8">
    <source>
        <dbReference type="ARBA" id="ARBA00022842"/>
    </source>
</evidence>
<dbReference type="Proteomes" id="UP001516023">
    <property type="component" value="Unassembled WGS sequence"/>
</dbReference>
<dbReference type="GO" id="GO:0006811">
    <property type="term" value="P:monoatomic ion transport"/>
    <property type="evidence" value="ECO:0007669"/>
    <property type="project" value="UniProtKB-KW"/>
</dbReference>
<dbReference type="InterPro" id="IPR018303">
    <property type="entry name" value="ATPase_P-typ_P_site"/>
</dbReference>
<dbReference type="SUPFAM" id="SSF81665">
    <property type="entry name" value="Calcium ATPase, transmembrane domain M"/>
    <property type="match status" value="1"/>
</dbReference>
<dbReference type="Pfam" id="PF00690">
    <property type="entry name" value="Cation_ATPase_N"/>
    <property type="match status" value="1"/>
</dbReference>
<reference evidence="17 18" key="1">
    <citation type="journal article" date="2020" name="G3 (Bethesda)">
        <title>Improved Reference Genome for Cyclotella cryptica CCMP332, a Model for Cell Wall Morphogenesis, Salinity Adaptation, and Lipid Production in Diatoms (Bacillariophyta).</title>
        <authorList>
            <person name="Roberts W.R."/>
            <person name="Downey K.M."/>
            <person name="Ruck E.C."/>
            <person name="Traller J.C."/>
            <person name="Alverson A.J."/>
        </authorList>
    </citation>
    <scope>NUCLEOTIDE SEQUENCE [LARGE SCALE GENOMIC DNA]</scope>
    <source>
        <strain evidence="17 18">CCMP332</strain>
    </source>
</reference>
<feature type="transmembrane region" description="Helical" evidence="15">
    <location>
        <begin position="494"/>
        <end position="515"/>
    </location>
</feature>
<feature type="domain" description="Cation-transporting P-type ATPase N-terminal" evidence="16">
    <location>
        <begin position="92"/>
        <end position="177"/>
    </location>
</feature>
<dbReference type="InterPro" id="IPR044492">
    <property type="entry name" value="P_typ_ATPase_HD_dom"/>
</dbReference>
<dbReference type="InterPro" id="IPR036412">
    <property type="entry name" value="HAD-like_sf"/>
</dbReference>
<dbReference type="PRINTS" id="PR00119">
    <property type="entry name" value="CATATPASE"/>
</dbReference>
<keyword evidence="2" id="KW-0813">Transport</keyword>
<evidence type="ECO:0000256" key="15">
    <source>
        <dbReference type="SAM" id="Phobius"/>
    </source>
</evidence>
<dbReference type="Pfam" id="PF13246">
    <property type="entry name" value="Cation_ATPase"/>
    <property type="match status" value="1"/>
</dbReference>
<keyword evidence="11" id="KW-0406">Ion transport</keyword>
<evidence type="ECO:0000313" key="17">
    <source>
        <dbReference type="EMBL" id="KAL3792103.1"/>
    </source>
</evidence>
<dbReference type="InterPro" id="IPR001757">
    <property type="entry name" value="P_typ_ATPase"/>
</dbReference>
<dbReference type="InterPro" id="IPR023298">
    <property type="entry name" value="ATPase_P-typ_TM_dom_sf"/>
</dbReference>
<gene>
    <name evidence="17" type="ORF">HJC23_013377</name>
</gene>
<evidence type="ECO:0000256" key="2">
    <source>
        <dbReference type="ARBA" id="ARBA00022448"/>
    </source>
</evidence>
<evidence type="ECO:0000256" key="4">
    <source>
        <dbReference type="ARBA" id="ARBA00022692"/>
    </source>
</evidence>
<keyword evidence="9" id="KW-1278">Translocase</keyword>
<feature type="region of interest" description="Disordered" evidence="14">
    <location>
        <begin position="53"/>
        <end position="77"/>
    </location>
</feature>
<feature type="transmembrane region" description="Helical" evidence="15">
    <location>
        <begin position="1052"/>
        <end position="1071"/>
    </location>
</feature>
<dbReference type="InterPro" id="IPR023214">
    <property type="entry name" value="HAD_sf"/>
</dbReference>
<keyword evidence="6" id="KW-0106">Calcium</keyword>
<dbReference type="SFLD" id="SFLDS00003">
    <property type="entry name" value="Haloacid_Dehalogenase"/>
    <property type="match status" value="1"/>
</dbReference>
<sequence length="1213" mass="130283">LTVLLHYKILFAAATRPFLPQSLAGVSSSLTLAEKAHFPKKWPAGVPFVHRGGSLSSSSVDDKEIGSSTSTSTAKPSPLDLATWSRMRVNSDPSSIPIAALLSKRYLDVPIDSNSNSLQPLGLTSDERLHRLNHVYGPNELEQPPERTLLSFIFEQFDDKLVRILLVVACASAFFGLLELKAEIGQWGSRILQRVYEVIGTSTLGNAQSSSTVAAQAVEEARNTIMGAQPVKSLDEATLKTFGLKQIMEALIEPIIITTILVINALVGGYQSLNASKGISALKKMQAQKAVVRIYREGTAVSPQGTIDEIEVDASSLVPGDIVVLSVGQKIPADIRLISVSTSTFTVDEACLTGESDSVSKIPYKGEVIEGDPDHRGHIIDDLDEIQEEAGSMGKHANGMLYSGTVITAGKGVGVVVRTGMTTEMGKIQRGVTEAASDENAHRTPLAIKLDEFGNTLTVVIGIICLTVWVASIPKFYDPSFKSPIEGAVYYAKVAVALGVAAIPEGLPAVITLCLSLGTRRMAKRNVIVRKLQSVETLGCTSVICTDKTGTLTTNEMTAVSLLLLESDHADGICVKEHHISGVSYSPEGEVDGIKKTTEILNNPKGAVNDIAAVSALCNDASIVGYNGPSKRAFERIGEPTEAALCVLAEKLGGHYDEAISAAPQILASANVNKWRECHPRQATLEFNRDRKSMSVLASHWPSSLEGNRLLVKGAPNLLLERCTHAKTRDGTVVKLDGKLRRLIQHKTAELATRPLRCLALAVKETDQLEESLRSYSLDDGYGMERHPLLSDPDNYAAIESGLTWVGTVGIKDPARPEVADSIRKCHAAGVRVIMITGDARDTAVAIARDVNILPPSSSREEIKAYEGREFFEKPESEQLNLIASGNIVFCRAEPSDKQKLIKMLQSLGEIPAMTGDGVNDAPALQQASIGVAMGISGTEVSKEAADMILADDNFSTIVAAVEEGRCIYANMQSFICFLISCNIGEIAAILISAICGFPEPLSAMHLLWVNLVTDGPPATALGFNPPAPDVMSQKPRSSTEPIMTRWMATRYLITGLYVGFATVGAFIGHYRSQGITLQQLSSWSKCGTSWSPTDGSSCEALFQGSGRESPQTLSLTVLVCIELFKALSAVSVDNSLLTIGPNKNPMLVIGVALPFLIHLFVLYSSKLGFSGLAESFGLVPLSWKDWQTVLKWSAPILAVEEVLKAIGRNRTC</sequence>
<evidence type="ECO:0000313" key="18">
    <source>
        <dbReference type="Proteomes" id="UP001516023"/>
    </source>
</evidence>
<dbReference type="Gene3D" id="2.70.150.10">
    <property type="entry name" value="Calcium-transporting ATPase, cytoplasmic transduction domain A"/>
    <property type="match status" value="1"/>
</dbReference>
<proteinExistence type="inferred from homology"/>
<evidence type="ECO:0000256" key="13">
    <source>
        <dbReference type="ARBA" id="ARBA00038148"/>
    </source>
</evidence>
<feature type="transmembrane region" description="Helical" evidence="15">
    <location>
        <begin position="1145"/>
        <end position="1164"/>
    </location>
</feature>
<name>A0ABD3PVS5_9STRA</name>
<dbReference type="FunFam" id="3.40.50.1000:FF:000083">
    <property type="entry name" value="Sodium/potassium-transporting ATPase subunit alpha"/>
    <property type="match status" value="1"/>
</dbReference>
<dbReference type="SUPFAM" id="SSF81653">
    <property type="entry name" value="Calcium ATPase, transduction domain A"/>
    <property type="match status" value="1"/>
</dbReference>
<evidence type="ECO:0000256" key="7">
    <source>
        <dbReference type="ARBA" id="ARBA00022840"/>
    </source>
</evidence>
<evidence type="ECO:0000256" key="11">
    <source>
        <dbReference type="ARBA" id="ARBA00023065"/>
    </source>
</evidence>
<dbReference type="NCBIfam" id="TIGR01494">
    <property type="entry name" value="ATPase_P-type"/>
    <property type="match status" value="2"/>
</dbReference>
<evidence type="ECO:0000256" key="10">
    <source>
        <dbReference type="ARBA" id="ARBA00022989"/>
    </source>
</evidence>
<dbReference type="InterPro" id="IPR059000">
    <property type="entry name" value="ATPase_P-type_domA"/>
</dbReference>
<dbReference type="GO" id="GO:0012505">
    <property type="term" value="C:endomembrane system"/>
    <property type="evidence" value="ECO:0007669"/>
    <property type="project" value="UniProtKB-SubCell"/>
</dbReference>
<evidence type="ECO:0000256" key="14">
    <source>
        <dbReference type="SAM" id="MobiDB-lite"/>
    </source>
</evidence>
<dbReference type="SFLD" id="SFLDG00002">
    <property type="entry name" value="C1.7:_P-type_atpase_like"/>
    <property type="match status" value="1"/>
</dbReference>
<dbReference type="FunFam" id="2.70.150.10:FF:000160">
    <property type="entry name" value="Sarcoplasmic/endoplasmic reticulum calcium ATPase 1"/>
    <property type="match status" value="1"/>
</dbReference>
<keyword evidence="3" id="KW-0597">Phosphoprotein</keyword>
<keyword evidence="4 15" id="KW-0812">Transmembrane</keyword>
<dbReference type="Pfam" id="PF00122">
    <property type="entry name" value="E1-E2_ATPase"/>
    <property type="match status" value="1"/>
</dbReference>
<dbReference type="SFLD" id="SFLDF00027">
    <property type="entry name" value="p-type_atpase"/>
    <property type="match status" value="1"/>
</dbReference>
<dbReference type="GO" id="GO:0005524">
    <property type="term" value="F:ATP binding"/>
    <property type="evidence" value="ECO:0007669"/>
    <property type="project" value="UniProtKB-KW"/>
</dbReference>
<evidence type="ECO:0000259" key="16">
    <source>
        <dbReference type="SMART" id="SM00831"/>
    </source>
</evidence>
<feature type="non-terminal residue" evidence="17">
    <location>
        <position position="1"/>
    </location>
</feature>
<dbReference type="InterPro" id="IPR008250">
    <property type="entry name" value="ATPase_P-typ_transduc_dom_A_sf"/>
</dbReference>
<feature type="transmembrane region" description="Helical" evidence="15">
    <location>
        <begin position="975"/>
        <end position="995"/>
    </location>
</feature>
<keyword evidence="8" id="KW-0460">Magnesium</keyword>
<protein>
    <recommendedName>
        <fullName evidence="16">Cation-transporting P-type ATPase N-terminal domain-containing protein</fullName>
    </recommendedName>
</protein>
<dbReference type="Gene3D" id="3.40.1110.10">
    <property type="entry name" value="Calcium-transporting ATPase, cytoplasmic domain N"/>
    <property type="match status" value="1"/>
</dbReference>
<keyword evidence="10 15" id="KW-1133">Transmembrane helix</keyword>
<dbReference type="AlphaFoldDB" id="A0ABD3PVS5"/>
<dbReference type="SMART" id="SM00831">
    <property type="entry name" value="Cation_ATPase_N"/>
    <property type="match status" value="1"/>
</dbReference>
<dbReference type="Gene3D" id="3.40.50.1000">
    <property type="entry name" value="HAD superfamily/HAD-like"/>
    <property type="match status" value="1"/>
</dbReference>
<dbReference type="PROSITE" id="PS00154">
    <property type="entry name" value="ATPASE_E1_E2"/>
    <property type="match status" value="1"/>
</dbReference>
<evidence type="ECO:0000256" key="12">
    <source>
        <dbReference type="ARBA" id="ARBA00023136"/>
    </source>
</evidence>
<comment type="caution">
    <text evidence="17">The sequence shown here is derived from an EMBL/GenBank/DDBJ whole genome shotgun (WGS) entry which is preliminary data.</text>
</comment>
<accession>A0ABD3PVS5</accession>